<reference evidence="2" key="1">
    <citation type="journal article" date="2015" name="Nature">
        <title>Complex archaea that bridge the gap between prokaryotes and eukaryotes.</title>
        <authorList>
            <person name="Spang A."/>
            <person name="Saw J.H."/>
            <person name="Jorgensen S.L."/>
            <person name="Zaremba-Niedzwiedzka K."/>
            <person name="Martijn J."/>
            <person name="Lind A.E."/>
            <person name="van Eijk R."/>
            <person name="Schleper C."/>
            <person name="Guy L."/>
            <person name="Ettema T.J."/>
        </authorList>
    </citation>
    <scope>NUCLEOTIDE SEQUENCE</scope>
</reference>
<evidence type="ECO:0000256" key="1">
    <source>
        <dbReference type="SAM" id="MobiDB-lite"/>
    </source>
</evidence>
<gene>
    <name evidence="2" type="ORF">LCGC14_2790910</name>
</gene>
<name>A0A0F8YQH1_9ZZZZ</name>
<organism evidence="2">
    <name type="scientific">marine sediment metagenome</name>
    <dbReference type="NCBI Taxonomy" id="412755"/>
    <lineage>
        <taxon>unclassified sequences</taxon>
        <taxon>metagenomes</taxon>
        <taxon>ecological metagenomes</taxon>
    </lineage>
</organism>
<dbReference type="AlphaFoldDB" id="A0A0F8YQH1"/>
<feature type="compositionally biased region" description="Pro residues" evidence="1">
    <location>
        <begin position="14"/>
        <end position="24"/>
    </location>
</feature>
<accession>A0A0F8YQH1</accession>
<sequence>MPDDVAASSGITPLQPPPDEPPSVDPQANANDTDAADAVTTEAGFADVYDAQKTVITVINELRSAVGLLE</sequence>
<proteinExistence type="predicted"/>
<feature type="region of interest" description="Disordered" evidence="1">
    <location>
        <begin position="1"/>
        <end position="37"/>
    </location>
</feature>
<protein>
    <submittedName>
        <fullName evidence="2">Uncharacterized protein</fullName>
    </submittedName>
</protein>
<feature type="compositionally biased region" description="Low complexity" evidence="1">
    <location>
        <begin position="25"/>
        <end position="37"/>
    </location>
</feature>
<feature type="non-terminal residue" evidence="2">
    <location>
        <position position="70"/>
    </location>
</feature>
<dbReference type="EMBL" id="LAZR01052107">
    <property type="protein sequence ID" value="KKK83683.1"/>
    <property type="molecule type" value="Genomic_DNA"/>
</dbReference>
<comment type="caution">
    <text evidence="2">The sequence shown here is derived from an EMBL/GenBank/DDBJ whole genome shotgun (WGS) entry which is preliminary data.</text>
</comment>
<evidence type="ECO:0000313" key="2">
    <source>
        <dbReference type="EMBL" id="KKK83683.1"/>
    </source>
</evidence>